<organism evidence="1 2">
    <name type="scientific">Corynebacterium haemomassiliense</name>
    <dbReference type="NCBI Taxonomy" id="2754726"/>
    <lineage>
        <taxon>Bacteria</taxon>
        <taxon>Bacillati</taxon>
        <taxon>Actinomycetota</taxon>
        <taxon>Actinomycetes</taxon>
        <taxon>Mycobacteriales</taxon>
        <taxon>Corynebacteriaceae</taxon>
        <taxon>Corynebacterium</taxon>
    </lineage>
</organism>
<evidence type="ECO:0000313" key="2">
    <source>
        <dbReference type="Proteomes" id="UP000523682"/>
    </source>
</evidence>
<comment type="caution">
    <text evidence="1">The sequence shown here is derived from an EMBL/GenBank/DDBJ whole genome shotgun (WGS) entry which is preliminary data.</text>
</comment>
<gene>
    <name evidence="1" type="ORF">H0193_01320</name>
</gene>
<dbReference type="EMBL" id="JACDTZ010000001">
    <property type="protein sequence ID" value="MBA5243472.1"/>
    <property type="molecule type" value="Genomic_DNA"/>
</dbReference>
<accession>A0A7W2E9C0</accession>
<protein>
    <submittedName>
        <fullName evidence="1">Uncharacterized protein</fullName>
    </submittedName>
</protein>
<dbReference type="Proteomes" id="UP000523682">
    <property type="component" value="Unassembled WGS sequence"/>
</dbReference>
<sequence length="265" mass="29440">MKALAAAPSLDPSRYIAPVPDVKTLLGNDVWDQVTGAALKHSLDETFAEFAEAAKAATSLAPAVEAAHNLAQQYVDVVGDNDPLPYLEKFHEDFLTQFALLVLAASRVENLMADLCEIHFGNTQFGNATHLAHTSFGRMRGYLEDNAECGACRELAADTKDPIDFRNTLVHGDWFVGNEIASAEHQSRRVWFEKLANVTRVVKRRPLTKKDFDKLADQWNTGKPQTIRDLFESELVTTSLVSAHVETFTDLGDRCEAELERHEKG</sequence>
<dbReference type="AlphaFoldDB" id="A0A7W2E9C0"/>
<dbReference type="RefSeq" id="WP_181888222.1">
    <property type="nucleotide sequence ID" value="NZ_JACDTZ010000001.1"/>
</dbReference>
<evidence type="ECO:0000313" key="1">
    <source>
        <dbReference type="EMBL" id="MBA5243472.1"/>
    </source>
</evidence>
<name>A0A7W2E9C0_9CORY</name>
<keyword evidence="2" id="KW-1185">Reference proteome</keyword>
<reference evidence="1 2" key="1">
    <citation type="submission" date="2020-07" db="EMBL/GenBank/DDBJ databases">
        <title>Draft genome and description of Corynebacterium haemomassiliense strain Marseile-Q3615 sp. nov.</title>
        <authorList>
            <person name="Boxberger M."/>
            <person name="La Scola B."/>
        </authorList>
    </citation>
    <scope>NUCLEOTIDE SEQUENCE [LARGE SCALE GENOMIC DNA]</scope>
    <source>
        <strain evidence="1 2">Marseille-Q3615</strain>
    </source>
</reference>
<proteinExistence type="predicted"/>